<feature type="region of interest" description="Disordered" evidence="5">
    <location>
        <begin position="112"/>
        <end position="138"/>
    </location>
</feature>
<feature type="compositionally biased region" description="Basic and acidic residues" evidence="5">
    <location>
        <begin position="637"/>
        <end position="646"/>
    </location>
</feature>
<feature type="compositionally biased region" description="Basic and acidic residues" evidence="5">
    <location>
        <begin position="670"/>
        <end position="701"/>
    </location>
</feature>
<feature type="compositionally biased region" description="Low complexity" evidence="5">
    <location>
        <begin position="436"/>
        <end position="445"/>
    </location>
</feature>
<dbReference type="InterPro" id="IPR051187">
    <property type="entry name" value="Pre-mRNA_3'-end_processing_reg"/>
</dbReference>
<protein>
    <recommendedName>
        <fullName evidence="6">Pre-mRNA polyadenylation factor Fip1 domain-containing protein</fullName>
    </recommendedName>
</protein>
<feature type="region of interest" description="Disordered" evidence="5">
    <location>
        <begin position="413"/>
        <end position="750"/>
    </location>
</feature>
<feature type="compositionally biased region" description="Acidic residues" evidence="5">
    <location>
        <begin position="112"/>
        <end position="134"/>
    </location>
</feature>
<dbReference type="EMBL" id="JAKWFO010000016">
    <property type="protein sequence ID" value="KAI9631713.1"/>
    <property type="molecule type" value="Genomic_DNA"/>
</dbReference>
<keyword evidence="8" id="KW-1185">Reference proteome</keyword>
<dbReference type="PANTHER" id="PTHR13484:SF0">
    <property type="entry name" value="PRE-MRNA 3'-END-PROCESSING FACTOR FIP1"/>
    <property type="match status" value="1"/>
</dbReference>
<evidence type="ECO:0000256" key="3">
    <source>
        <dbReference type="ARBA" id="ARBA00022664"/>
    </source>
</evidence>
<evidence type="ECO:0000256" key="2">
    <source>
        <dbReference type="ARBA" id="ARBA00007459"/>
    </source>
</evidence>
<keyword evidence="4" id="KW-0539">Nucleus</keyword>
<reference evidence="7" key="1">
    <citation type="journal article" date="2022" name="G3 (Bethesda)">
        <title>High quality genome of the basidiomycete yeast Dioszegia hungarica PDD-24b-2 isolated from cloud water.</title>
        <authorList>
            <person name="Jarrige D."/>
            <person name="Haridas S."/>
            <person name="Bleykasten-Grosshans C."/>
            <person name="Joly M."/>
            <person name="Nadalig T."/>
            <person name="Sancelme M."/>
            <person name="Vuilleumier S."/>
            <person name="Grigoriev I.V."/>
            <person name="Amato P."/>
            <person name="Bringel F."/>
        </authorList>
    </citation>
    <scope>NUCLEOTIDE SEQUENCE</scope>
    <source>
        <strain evidence="7">PDD-24b-2</strain>
    </source>
</reference>
<comment type="subcellular location">
    <subcellularLocation>
        <location evidence="1">Nucleus</location>
    </subcellularLocation>
</comment>
<evidence type="ECO:0000259" key="6">
    <source>
        <dbReference type="Pfam" id="PF05182"/>
    </source>
</evidence>
<proteinExistence type="inferred from homology"/>
<name>A0AA38GZF5_9TREE</name>
<evidence type="ECO:0000256" key="4">
    <source>
        <dbReference type="ARBA" id="ARBA00023242"/>
    </source>
</evidence>
<evidence type="ECO:0000313" key="8">
    <source>
        <dbReference type="Proteomes" id="UP001164286"/>
    </source>
</evidence>
<feature type="compositionally biased region" description="Low complexity" evidence="5">
    <location>
        <begin position="521"/>
        <end position="535"/>
    </location>
</feature>
<feature type="region of interest" description="Disordered" evidence="5">
    <location>
        <begin position="165"/>
        <end position="282"/>
    </location>
</feature>
<feature type="compositionally biased region" description="Basic and acidic residues" evidence="5">
    <location>
        <begin position="654"/>
        <end position="663"/>
    </location>
</feature>
<comment type="caution">
    <text evidence="7">The sequence shown here is derived from an EMBL/GenBank/DDBJ whole genome shotgun (WGS) entry which is preliminary data.</text>
</comment>
<dbReference type="GeneID" id="77730733"/>
<feature type="compositionally biased region" description="Polar residues" evidence="5">
    <location>
        <begin position="235"/>
        <end position="247"/>
    </location>
</feature>
<dbReference type="PANTHER" id="PTHR13484">
    <property type="entry name" value="FIP1-LIKE 1 PROTEIN"/>
    <property type="match status" value="1"/>
</dbReference>
<sequence length="750" mass="79017">MDVDDDDAFLYGNEPAAAQPVESASASAGSIKTEQPNSKLSCLDSVERWSGEAVGQEIHDGVREAAMYLPKLRQLRSYRPGLLLLWVSALPWQRESLAAYGIDPSAAVVEPSLEDGGVEEEEEQDDDSDDDDDVTFFTGQAGGRALDLRKAQPATSNVIGIGKWAHTSTGQAPPAASPAAPQPQRAPLHSAVNANQTTEYNPAPRPGPSASATPVPGSNAYPQIPPSGDIGTAPNVLTPSNQPTSNGPPGAANFPHSTLPPAHAASSHPNIDPTHPSGIIPSSNNSVYEIDLAIFEGSGQPWRRPGSDLSDWFNYGFDETSFPKFLRFRAEMEAGRAAMMTTSPMHAIPPETIQMVGNSLPPLTNPAAAAGLPNFNLNPQMLQQMQQMMGMQGMDMGMMAQMMGNMGGAGGANAGQIGPGGQVGNGQMGMPGQGQGQLQPGVAQVRPNPPQRASATPAPSASQNGQEPAEEVKQEEQEPIAEGFADPNIAQPGQPVQPGMGPRGRGMMRGMPVRGGGMVRGRGAAPLGPRAGTGPIPTAPKGPKAGRFRDKDRVEASMSGGLDYGGGGNGGDAREPESPSVSNSARPSRRRSPSRSGSDRSPSRSRGKSYSRSTSPSATARGGGASGASSPDKRRRAREEDGEHGSRRSGGGGGKRDRSESPRRKSSRSGTKDKERDRGGRDRERERERDRERAKRKRDDGSLAPGVGLGPGGWGEDEEAGGERRSRRRRSYSDEGEEADRQPKSSTKRR</sequence>
<dbReference type="Pfam" id="PF05182">
    <property type="entry name" value="Fip1"/>
    <property type="match status" value="1"/>
</dbReference>
<gene>
    <name evidence="7" type="ORF">MKK02DRAFT_41340</name>
</gene>
<dbReference type="GO" id="GO:0005847">
    <property type="term" value="C:mRNA cleavage and polyadenylation specificity factor complex"/>
    <property type="evidence" value="ECO:0007669"/>
    <property type="project" value="TreeGrafter"/>
</dbReference>
<feature type="compositionally biased region" description="Gly residues" evidence="5">
    <location>
        <begin position="562"/>
        <end position="571"/>
    </location>
</feature>
<accession>A0AA38GZF5</accession>
<dbReference type="Proteomes" id="UP001164286">
    <property type="component" value="Unassembled WGS sequence"/>
</dbReference>
<dbReference type="InterPro" id="IPR007854">
    <property type="entry name" value="Fip1_dom"/>
</dbReference>
<feature type="domain" description="Pre-mRNA polyadenylation factor Fip1" evidence="6">
    <location>
        <begin position="289"/>
        <end position="332"/>
    </location>
</feature>
<dbReference type="RefSeq" id="XP_052941490.1">
    <property type="nucleotide sequence ID" value="XM_053091528.1"/>
</dbReference>
<comment type="similarity">
    <text evidence="2">Belongs to the FIP1 family.</text>
</comment>
<keyword evidence="3" id="KW-0507">mRNA processing</keyword>
<feature type="compositionally biased region" description="Low complexity" evidence="5">
    <location>
        <begin position="491"/>
        <end position="500"/>
    </location>
</feature>
<dbReference type="GO" id="GO:0006397">
    <property type="term" value="P:mRNA processing"/>
    <property type="evidence" value="ECO:0007669"/>
    <property type="project" value="UniProtKB-KW"/>
</dbReference>
<evidence type="ECO:0000256" key="1">
    <source>
        <dbReference type="ARBA" id="ARBA00004123"/>
    </source>
</evidence>
<feature type="compositionally biased region" description="Gly residues" evidence="5">
    <location>
        <begin position="413"/>
        <end position="435"/>
    </location>
</feature>
<organism evidence="7 8">
    <name type="scientific">Dioszegia hungarica</name>
    <dbReference type="NCBI Taxonomy" id="4972"/>
    <lineage>
        <taxon>Eukaryota</taxon>
        <taxon>Fungi</taxon>
        <taxon>Dikarya</taxon>
        <taxon>Basidiomycota</taxon>
        <taxon>Agaricomycotina</taxon>
        <taxon>Tremellomycetes</taxon>
        <taxon>Tremellales</taxon>
        <taxon>Bulleribasidiaceae</taxon>
        <taxon>Dioszegia</taxon>
    </lineage>
</organism>
<feature type="compositionally biased region" description="Low complexity" evidence="5">
    <location>
        <begin position="171"/>
        <end position="187"/>
    </location>
</feature>
<evidence type="ECO:0000256" key="5">
    <source>
        <dbReference type="SAM" id="MobiDB-lite"/>
    </source>
</evidence>
<feature type="region of interest" description="Disordered" evidence="5">
    <location>
        <begin position="1"/>
        <end position="37"/>
    </location>
</feature>
<feature type="compositionally biased region" description="Polar residues" evidence="5">
    <location>
        <begin position="451"/>
        <end position="465"/>
    </location>
</feature>
<dbReference type="AlphaFoldDB" id="A0AA38GZF5"/>
<feature type="compositionally biased region" description="Polar residues" evidence="5">
    <location>
        <begin position="22"/>
        <end position="37"/>
    </location>
</feature>
<evidence type="ECO:0000313" key="7">
    <source>
        <dbReference type="EMBL" id="KAI9631713.1"/>
    </source>
</evidence>